<organism evidence="3 4">
    <name type="scientific">Lipomyces starkeyi NRRL Y-11557</name>
    <dbReference type="NCBI Taxonomy" id="675824"/>
    <lineage>
        <taxon>Eukaryota</taxon>
        <taxon>Fungi</taxon>
        <taxon>Dikarya</taxon>
        <taxon>Ascomycota</taxon>
        <taxon>Saccharomycotina</taxon>
        <taxon>Lipomycetes</taxon>
        <taxon>Lipomycetales</taxon>
        <taxon>Lipomycetaceae</taxon>
        <taxon>Lipomyces</taxon>
    </lineage>
</organism>
<dbReference type="FunFam" id="3.40.50.720:FF:000922">
    <property type="entry name" value="Uncharacterized protein"/>
    <property type="match status" value="1"/>
</dbReference>
<dbReference type="PRINTS" id="PR00081">
    <property type="entry name" value="GDHRDH"/>
</dbReference>
<dbReference type="PANTHER" id="PTHR43008:SF8">
    <property type="entry name" value="BENZIL REDUCTASE ((S)-BENZOIN FORMING) IRC24"/>
    <property type="match status" value="1"/>
</dbReference>
<accession>A0A1E3QFW3</accession>
<protein>
    <recommendedName>
        <fullName evidence="5">NAD(P)-binding protein</fullName>
    </recommendedName>
</protein>
<dbReference type="SUPFAM" id="SSF51735">
    <property type="entry name" value="NAD(P)-binding Rossmann-fold domains"/>
    <property type="match status" value="1"/>
</dbReference>
<dbReference type="InterPro" id="IPR002347">
    <property type="entry name" value="SDR_fam"/>
</dbReference>
<dbReference type="InterPro" id="IPR036291">
    <property type="entry name" value="NAD(P)-bd_dom_sf"/>
</dbReference>
<dbReference type="AlphaFoldDB" id="A0A1E3QFW3"/>
<sequence>MASNPIILITGANTGLGLETVKALLRSPKAYTILLGGRSLNKANAAAKEVQAEFPRSPSVVKAIQVDIEDDDSISKAFDNVANEYGRVDVLINNAGAQFDQQFIFGNMTMREIWNKSWNLNTTGTCILTHTFVSLLLKSSDPRLIFITSGMSTLAESENASIKLNQSPAKGWPKKEPAIAAYRSSKTGMNMMMREWTRILREDGVKVWCISPGFLATGLGGNQDMNKQMGAQDPSIGANFVRDVVEGARDQDTGKVVRRDGVQPW</sequence>
<evidence type="ECO:0000313" key="4">
    <source>
        <dbReference type="Proteomes" id="UP000094385"/>
    </source>
</evidence>
<reference evidence="3 4" key="1">
    <citation type="journal article" date="2016" name="Proc. Natl. Acad. Sci. U.S.A.">
        <title>Comparative genomics of biotechnologically important yeasts.</title>
        <authorList>
            <person name="Riley R."/>
            <person name="Haridas S."/>
            <person name="Wolfe K.H."/>
            <person name="Lopes M.R."/>
            <person name="Hittinger C.T."/>
            <person name="Goeker M."/>
            <person name="Salamov A.A."/>
            <person name="Wisecaver J.H."/>
            <person name="Long T.M."/>
            <person name="Calvey C.H."/>
            <person name="Aerts A.L."/>
            <person name="Barry K.W."/>
            <person name="Choi C."/>
            <person name="Clum A."/>
            <person name="Coughlan A.Y."/>
            <person name="Deshpande S."/>
            <person name="Douglass A.P."/>
            <person name="Hanson S.J."/>
            <person name="Klenk H.-P."/>
            <person name="LaButti K.M."/>
            <person name="Lapidus A."/>
            <person name="Lindquist E.A."/>
            <person name="Lipzen A.M."/>
            <person name="Meier-Kolthoff J.P."/>
            <person name="Ohm R.A."/>
            <person name="Otillar R.P."/>
            <person name="Pangilinan J.L."/>
            <person name="Peng Y."/>
            <person name="Rokas A."/>
            <person name="Rosa C.A."/>
            <person name="Scheuner C."/>
            <person name="Sibirny A.A."/>
            <person name="Slot J.C."/>
            <person name="Stielow J.B."/>
            <person name="Sun H."/>
            <person name="Kurtzman C.P."/>
            <person name="Blackwell M."/>
            <person name="Grigoriev I.V."/>
            <person name="Jeffries T.W."/>
        </authorList>
    </citation>
    <scope>NUCLEOTIDE SEQUENCE [LARGE SCALE GENOMIC DNA]</scope>
    <source>
        <strain evidence="3 4">NRRL Y-11557</strain>
    </source>
</reference>
<dbReference type="PANTHER" id="PTHR43008">
    <property type="entry name" value="BENZIL REDUCTASE"/>
    <property type="match status" value="1"/>
</dbReference>
<dbReference type="Proteomes" id="UP000094385">
    <property type="component" value="Unassembled WGS sequence"/>
</dbReference>
<dbReference type="Gene3D" id="3.40.50.720">
    <property type="entry name" value="NAD(P)-binding Rossmann-like Domain"/>
    <property type="match status" value="1"/>
</dbReference>
<evidence type="ECO:0000256" key="1">
    <source>
        <dbReference type="ARBA" id="ARBA00006484"/>
    </source>
</evidence>
<dbReference type="GO" id="GO:0016616">
    <property type="term" value="F:oxidoreductase activity, acting on the CH-OH group of donors, NAD or NADP as acceptor"/>
    <property type="evidence" value="ECO:0007669"/>
    <property type="project" value="UniProtKB-ARBA"/>
</dbReference>
<evidence type="ECO:0008006" key="5">
    <source>
        <dbReference type="Google" id="ProtNLM"/>
    </source>
</evidence>
<dbReference type="GO" id="GO:0050664">
    <property type="term" value="F:oxidoreductase activity, acting on NAD(P)H, oxygen as acceptor"/>
    <property type="evidence" value="ECO:0007669"/>
    <property type="project" value="TreeGrafter"/>
</dbReference>
<proteinExistence type="inferred from homology"/>
<evidence type="ECO:0000313" key="3">
    <source>
        <dbReference type="EMBL" id="ODQ75962.1"/>
    </source>
</evidence>
<name>A0A1E3QFW3_LIPST</name>
<keyword evidence="4" id="KW-1185">Reference proteome</keyword>
<gene>
    <name evidence="3" type="ORF">LIPSTDRAFT_223215</name>
</gene>
<dbReference type="Pfam" id="PF00106">
    <property type="entry name" value="adh_short"/>
    <property type="match status" value="2"/>
</dbReference>
<comment type="similarity">
    <text evidence="1">Belongs to the short-chain dehydrogenases/reductases (SDR) family.</text>
</comment>
<dbReference type="STRING" id="675824.A0A1E3QFW3"/>
<dbReference type="OrthoDB" id="191139at2759"/>
<evidence type="ECO:0000256" key="2">
    <source>
        <dbReference type="ARBA" id="ARBA00023002"/>
    </source>
</evidence>
<dbReference type="EMBL" id="KV454290">
    <property type="protein sequence ID" value="ODQ75962.1"/>
    <property type="molecule type" value="Genomic_DNA"/>
</dbReference>
<keyword evidence="2" id="KW-0560">Oxidoreductase</keyword>